<dbReference type="Gene3D" id="3.40.50.300">
    <property type="entry name" value="P-loop containing nucleotide triphosphate hydrolases"/>
    <property type="match status" value="1"/>
</dbReference>
<keyword evidence="8" id="KW-0812">Transmembrane</keyword>
<keyword evidence="2" id="KW-0963">Cytoplasm</keyword>
<reference evidence="9" key="1">
    <citation type="submission" date="2020-11" db="EMBL/GenBank/DDBJ databases">
        <title>Chlorella ohadii genome sequencing and assembly.</title>
        <authorList>
            <person name="Murik O."/>
            <person name="Treves H."/>
            <person name="Kedem I."/>
            <person name="Shotland Y."/>
            <person name="Kaplan A."/>
        </authorList>
    </citation>
    <scope>NUCLEOTIDE SEQUENCE</scope>
    <source>
        <strain evidence="9">1</strain>
    </source>
</reference>
<comment type="similarity">
    <text evidence="1">Belongs to the CoaE family.</text>
</comment>
<evidence type="ECO:0000256" key="7">
    <source>
        <dbReference type="ARBA" id="ARBA00022993"/>
    </source>
</evidence>
<sequence length="224" mass="24219">MRLVGLTGGIACGKSTVSRALAAQGFTVIDADAIARTVVDRGRWGYRRVVRAFGSGILRSDGEIDREALAALVFADAAQRRRLNAASFPAIGLELARQILTAWALCRPVAIVDMPLLFESGFYLLTRPRVLVACSPSTQLRRLMQRDALEQAAAEARMAAQMPLAAKRRRADIVLENDSSLAELEAQIGALVARLQRHAWLHRWVLSPVGLLVGAAAAAGVLWV</sequence>
<dbReference type="Proteomes" id="UP001205105">
    <property type="component" value="Unassembled WGS sequence"/>
</dbReference>
<name>A0AAD5DYD9_9CHLO</name>
<gene>
    <name evidence="9" type="ORF">COHA_001859</name>
</gene>
<dbReference type="InterPro" id="IPR027417">
    <property type="entry name" value="P-loop_NTPase"/>
</dbReference>
<dbReference type="PROSITE" id="PS51219">
    <property type="entry name" value="DPCK"/>
    <property type="match status" value="1"/>
</dbReference>
<evidence type="ECO:0008006" key="11">
    <source>
        <dbReference type="Google" id="ProtNLM"/>
    </source>
</evidence>
<dbReference type="SUPFAM" id="SSF52540">
    <property type="entry name" value="P-loop containing nucleoside triphosphate hydrolases"/>
    <property type="match status" value="1"/>
</dbReference>
<dbReference type="GO" id="GO:0005524">
    <property type="term" value="F:ATP binding"/>
    <property type="evidence" value="ECO:0007669"/>
    <property type="project" value="UniProtKB-KW"/>
</dbReference>
<dbReference type="InterPro" id="IPR001977">
    <property type="entry name" value="Depp_CoAkinase"/>
</dbReference>
<dbReference type="HAMAP" id="MF_00376">
    <property type="entry name" value="Dephospho_CoA_kinase"/>
    <property type="match status" value="1"/>
</dbReference>
<dbReference type="NCBIfam" id="TIGR00152">
    <property type="entry name" value="dephospho-CoA kinase"/>
    <property type="match status" value="1"/>
</dbReference>
<keyword evidence="10" id="KW-1185">Reference proteome</keyword>
<keyword evidence="8" id="KW-0472">Membrane</keyword>
<keyword evidence="3" id="KW-0808">Transferase</keyword>
<evidence type="ECO:0000313" key="10">
    <source>
        <dbReference type="Proteomes" id="UP001205105"/>
    </source>
</evidence>
<feature type="transmembrane region" description="Helical" evidence="8">
    <location>
        <begin position="204"/>
        <end position="223"/>
    </location>
</feature>
<evidence type="ECO:0000256" key="2">
    <source>
        <dbReference type="ARBA" id="ARBA00022490"/>
    </source>
</evidence>
<dbReference type="PANTHER" id="PTHR10695">
    <property type="entry name" value="DEPHOSPHO-COA KINASE-RELATED"/>
    <property type="match status" value="1"/>
</dbReference>
<dbReference type="PANTHER" id="PTHR10695:SF46">
    <property type="entry name" value="BIFUNCTIONAL COENZYME A SYNTHASE-RELATED"/>
    <property type="match status" value="1"/>
</dbReference>
<evidence type="ECO:0000256" key="6">
    <source>
        <dbReference type="ARBA" id="ARBA00022840"/>
    </source>
</evidence>
<dbReference type="EMBL" id="JADXDR010000027">
    <property type="protein sequence ID" value="KAI7844500.1"/>
    <property type="molecule type" value="Genomic_DNA"/>
</dbReference>
<keyword evidence="8" id="KW-1133">Transmembrane helix</keyword>
<dbReference type="CDD" id="cd02022">
    <property type="entry name" value="DPCK"/>
    <property type="match status" value="1"/>
</dbReference>
<evidence type="ECO:0000256" key="4">
    <source>
        <dbReference type="ARBA" id="ARBA00022741"/>
    </source>
</evidence>
<accession>A0AAD5DYD9</accession>
<keyword evidence="4" id="KW-0547">Nucleotide-binding</keyword>
<organism evidence="9 10">
    <name type="scientific">Chlorella ohadii</name>
    <dbReference type="NCBI Taxonomy" id="2649997"/>
    <lineage>
        <taxon>Eukaryota</taxon>
        <taxon>Viridiplantae</taxon>
        <taxon>Chlorophyta</taxon>
        <taxon>core chlorophytes</taxon>
        <taxon>Trebouxiophyceae</taxon>
        <taxon>Chlorellales</taxon>
        <taxon>Chlorellaceae</taxon>
        <taxon>Chlorella clade</taxon>
        <taxon>Chlorella</taxon>
    </lineage>
</organism>
<evidence type="ECO:0000313" key="9">
    <source>
        <dbReference type="EMBL" id="KAI7844500.1"/>
    </source>
</evidence>
<keyword evidence="5" id="KW-0418">Kinase</keyword>
<proteinExistence type="inferred from homology"/>
<keyword evidence="6" id="KW-0067">ATP-binding</keyword>
<protein>
    <recommendedName>
        <fullName evidence="11">Dephospho-CoA kinase</fullName>
    </recommendedName>
</protein>
<evidence type="ECO:0000256" key="3">
    <source>
        <dbReference type="ARBA" id="ARBA00022679"/>
    </source>
</evidence>
<dbReference type="GO" id="GO:0004140">
    <property type="term" value="F:dephospho-CoA kinase activity"/>
    <property type="evidence" value="ECO:0007669"/>
    <property type="project" value="InterPro"/>
</dbReference>
<comment type="caution">
    <text evidence="9">The sequence shown here is derived from an EMBL/GenBank/DDBJ whole genome shotgun (WGS) entry which is preliminary data.</text>
</comment>
<evidence type="ECO:0000256" key="8">
    <source>
        <dbReference type="SAM" id="Phobius"/>
    </source>
</evidence>
<dbReference type="FunFam" id="3.40.50.300:FF:000991">
    <property type="entry name" value="Dephospho-CoA kinase"/>
    <property type="match status" value="1"/>
</dbReference>
<evidence type="ECO:0000256" key="5">
    <source>
        <dbReference type="ARBA" id="ARBA00022777"/>
    </source>
</evidence>
<dbReference type="AlphaFoldDB" id="A0AAD5DYD9"/>
<evidence type="ECO:0000256" key="1">
    <source>
        <dbReference type="ARBA" id="ARBA00009018"/>
    </source>
</evidence>
<dbReference type="GO" id="GO:0015937">
    <property type="term" value="P:coenzyme A biosynthetic process"/>
    <property type="evidence" value="ECO:0007669"/>
    <property type="project" value="UniProtKB-KW"/>
</dbReference>
<dbReference type="Pfam" id="PF01121">
    <property type="entry name" value="CoaE"/>
    <property type="match status" value="1"/>
</dbReference>
<keyword evidence="7" id="KW-0173">Coenzyme A biosynthesis</keyword>